<comment type="caution">
    <text evidence="1">The sequence shown here is derived from an EMBL/GenBank/DDBJ whole genome shotgun (WGS) entry which is preliminary data.</text>
</comment>
<organism evidence="1 2">
    <name type="scientific">Candidatus Methanobinarius endosymbioticus</name>
    <dbReference type="NCBI Taxonomy" id="2006182"/>
    <lineage>
        <taxon>Archaea</taxon>
        <taxon>Methanobacteriati</taxon>
        <taxon>Methanobacteriota</taxon>
        <taxon>Methanomada group</taxon>
        <taxon>Methanobacteria</taxon>
        <taxon>Methanobacteriales</taxon>
        <taxon>Methanobacteriaceae</taxon>
        <taxon>Candidatus Methanobinarius</taxon>
    </lineage>
</organism>
<sequence>MKNLNEFILKPADDNLNYERPWLKYYSENILPNIEYPEKSMYQ</sequence>
<gene>
    <name evidence="1" type="ORF">ALNOE001_03080</name>
</gene>
<name>A0A366MDW4_9EURY</name>
<dbReference type="EMBL" id="NIZT01000005">
    <property type="protein sequence ID" value="RBQ24375.1"/>
    <property type="molecule type" value="Genomic_DNA"/>
</dbReference>
<dbReference type="Proteomes" id="UP000253099">
    <property type="component" value="Unassembled WGS sequence"/>
</dbReference>
<proteinExistence type="predicted"/>
<evidence type="ECO:0000313" key="1">
    <source>
        <dbReference type="EMBL" id="RBQ24375.1"/>
    </source>
</evidence>
<evidence type="ECO:0000313" key="2">
    <source>
        <dbReference type="Proteomes" id="UP000253099"/>
    </source>
</evidence>
<protein>
    <submittedName>
        <fullName evidence="1">Uncharacterized protein</fullName>
    </submittedName>
</protein>
<keyword evidence="2" id="KW-1185">Reference proteome</keyword>
<dbReference type="AlphaFoldDB" id="A0A366MDW4"/>
<reference evidence="1 2" key="1">
    <citation type="submission" date="2018-06" db="EMBL/GenBank/DDBJ databases">
        <title>Genomic insight into two independent archaeal endosymbiosis events.</title>
        <authorList>
            <person name="Lind A.E."/>
            <person name="Lewis W.H."/>
            <person name="Spang A."/>
            <person name="Guy L."/>
            <person name="Embley M.T."/>
            <person name="Ettema T.J.G."/>
        </authorList>
    </citation>
    <scope>NUCLEOTIDE SEQUENCE [LARGE SCALE GENOMIC DNA]</scope>
    <source>
        <strain evidence="1">NOE</strain>
    </source>
</reference>
<accession>A0A366MDW4</accession>